<dbReference type="PANTHER" id="PTHR43240">
    <property type="entry name" value="1,4-DIHYDROXY-2-NAPHTHOYL-COA THIOESTERASE 1"/>
    <property type="match status" value="1"/>
</dbReference>
<accession>A0ABY6BEV3</accession>
<evidence type="ECO:0000259" key="3">
    <source>
        <dbReference type="Pfam" id="PF03061"/>
    </source>
</evidence>
<dbReference type="CDD" id="cd03443">
    <property type="entry name" value="PaaI_thioesterase"/>
    <property type="match status" value="1"/>
</dbReference>
<dbReference type="RefSeq" id="WP_261695272.1">
    <property type="nucleotide sequence ID" value="NZ_CP104694.1"/>
</dbReference>
<dbReference type="Pfam" id="PF03061">
    <property type="entry name" value="4HBT"/>
    <property type="match status" value="1"/>
</dbReference>
<evidence type="ECO:0000256" key="1">
    <source>
        <dbReference type="ARBA" id="ARBA00008324"/>
    </source>
</evidence>
<sequence length="145" mass="15658">MTLWHHLPDLDTINGWNRDTAAASLGIRITEVGPDHVTGTMPVDGRTRQPFGLLHGGSSVLLAETLGSLAANLTVDSQRELAVGLEINANHVRPVHQGQVTGTARLLHRGRTTQVWEIRIVDDTGQLSCISRLTMAVVARRESAG</sequence>
<gene>
    <name evidence="4" type="ORF">N4264_01290</name>
</gene>
<keyword evidence="5" id="KW-1185">Reference proteome</keyword>
<evidence type="ECO:0000313" key="4">
    <source>
        <dbReference type="EMBL" id="UXI68312.1"/>
    </source>
</evidence>
<protein>
    <submittedName>
        <fullName evidence="4">Hotdog fold thioesterase</fullName>
    </submittedName>
</protein>
<dbReference type="InterPro" id="IPR003736">
    <property type="entry name" value="PAAI_dom"/>
</dbReference>
<reference evidence="4" key="1">
    <citation type="submission" date="2022-09" db="EMBL/GenBank/DDBJ databases">
        <title>Tahibacter sp. nov., isolated from a fresh water.</title>
        <authorList>
            <person name="Baek J.H."/>
            <person name="Lee J.K."/>
            <person name="Kim J.M."/>
            <person name="Jeon C.O."/>
        </authorList>
    </citation>
    <scope>NUCLEOTIDE SEQUENCE</scope>
    <source>
        <strain evidence="4">W38</strain>
    </source>
</reference>
<dbReference type="Proteomes" id="UP001064632">
    <property type="component" value="Chromosome"/>
</dbReference>
<feature type="domain" description="Thioesterase" evidence="3">
    <location>
        <begin position="51"/>
        <end position="129"/>
    </location>
</feature>
<evidence type="ECO:0000313" key="5">
    <source>
        <dbReference type="Proteomes" id="UP001064632"/>
    </source>
</evidence>
<evidence type="ECO:0000256" key="2">
    <source>
        <dbReference type="ARBA" id="ARBA00022801"/>
    </source>
</evidence>
<proteinExistence type="inferred from homology"/>
<name>A0ABY6BEV3_9GAMM</name>
<dbReference type="InterPro" id="IPR029069">
    <property type="entry name" value="HotDog_dom_sf"/>
</dbReference>
<comment type="similarity">
    <text evidence="1">Belongs to the thioesterase PaaI family.</text>
</comment>
<dbReference type="SUPFAM" id="SSF54637">
    <property type="entry name" value="Thioesterase/thiol ester dehydrase-isomerase"/>
    <property type="match status" value="1"/>
</dbReference>
<keyword evidence="2" id="KW-0378">Hydrolase</keyword>
<dbReference type="InterPro" id="IPR006683">
    <property type="entry name" value="Thioestr_dom"/>
</dbReference>
<dbReference type="NCBIfam" id="TIGR00369">
    <property type="entry name" value="unchar_dom_1"/>
    <property type="match status" value="1"/>
</dbReference>
<dbReference type="Gene3D" id="3.10.129.10">
    <property type="entry name" value="Hotdog Thioesterase"/>
    <property type="match status" value="1"/>
</dbReference>
<dbReference type="PANTHER" id="PTHR43240:SF5">
    <property type="entry name" value="1,4-DIHYDROXY-2-NAPHTHOYL-COA THIOESTERASE 1"/>
    <property type="match status" value="1"/>
</dbReference>
<dbReference type="EMBL" id="CP104694">
    <property type="protein sequence ID" value="UXI68312.1"/>
    <property type="molecule type" value="Genomic_DNA"/>
</dbReference>
<organism evidence="4 5">
    <name type="scientific">Tahibacter amnicola</name>
    <dbReference type="NCBI Taxonomy" id="2976241"/>
    <lineage>
        <taxon>Bacteria</taxon>
        <taxon>Pseudomonadati</taxon>
        <taxon>Pseudomonadota</taxon>
        <taxon>Gammaproteobacteria</taxon>
        <taxon>Lysobacterales</taxon>
        <taxon>Rhodanobacteraceae</taxon>
        <taxon>Tahibacter</taxon>
    </lineage>
</organism>